<keyword evidence="1" id="KW-0812">Transmembrane</keyword>
<dbReference type="Pfam" id="PF24035">
    <property type="entry name" value="DUF7344"/>
    <property type="match status" value="1"/>
</dbReference>
<dbReference type="InterPro" id="IPR055768">
    <property type="entry name" value="DUF7344"/>
</dbReference>
<evidence type="ECO:0000256" key="1">
    <source>
        <dbReference type="SAM" id="Phobius"/>
    </source>
</evidence>
<dbReference type="eggNOG" id="arCOG03828">
    <property type="taxonomic scope" value="Archaea"/>
</dbReference>
<organism evidence="3 4">
    <name type="scientific">Geoglobus acetivorans</name>
    <dbReference type="NCBI Taxonomy" id="565033"/>
    <lineage>
        <taxon>Archaea</taxon>
        <taxon>Methanobacteriati</taxon>
        <taxon>Methanobacteriota</taxon>
        <taxon>Archaeoglobi</taxon>
        <taxon>Archaeoglobales</taxon>
        <taxon>Archaeoglobaceae</taxon>
        <taxon>Geoglobus</taxon>
    </lineage>
</organism>
<dbReference type="RefSeq" id="WP_048092399.1">
    <property type="nucleotide sequence ID" value="NZ_CP009552.1"/>
</dbReference>
<evidence type="ECO:0000259" key="2">
    <source>
        <dbReference type="Pfam" id="PF24035"/>
    </source>
</evidence>
<dbReference type="STRING" id="565033.GACE_1511"/>
<evidence type="ECO:0000313" key="4">
    <source>
        <dbReference type="Proteomes" id="UP000030624"/>
    </source>
</evidence>
<dbReference type="HOGENOM" id="CLU_093378_2_0_2"/>
<keyword evidence="1" id="KW-0472">Membrane</keyword>
<protein>
    <recommendedName>
        <fullName evidence="2">DUF7344 domain-containing protein</fullName>
    </recommendedName>
</protein>
<dbReference type="EMBL" id="CP009552">
    <property type="protein sequence ID" value="AIY90548.1"/>
    <property type="molecule type" value="Genomic_DNA"/>
</dbReference>
<dbReference type="KEGG" id="gac:GACE_1511"/>
<name>A0A0A7GFC2_GEOAI</name>
<accession>A0A0A7GFC2</accession>
<evidence type="ECO:0000313" key="3">
    <source>
        <dbReference type="EMBL" id="AIY90548.1"/>
    </source>
</evidence>
<proteinExistence type="predicted"/>
<dbReference type="AlphaFoldDB" id="A0A0A7GFC2"/>
<gene>
    <name evidence="3" type="ORF">GACE_1511</name>
</gene>
<sequence>MNSLTSIISNERRKLLLRYLLHNNGRATLEDVITYICEKEGDPQKRNRKSVYISLKQTHIPKLERARIVYYDRSSNMLHLEERYLNDVRMYIEFVEGGDISWSRYYLVLGSISALGSLLVMDTLAIVISIALVTSSLLQTMKVRKVF</sequence>
<dbReference type="GeneID" id="24798093"/>
<feature type="domain" description="DUF7344" evidence="2">
    <location>
        <begin position="6"/>
        <end position="77"/>
    </location>
</feature>
<reference evidence="3 4" key="1">
    <citation type="journal article" date="2015" name="Appl. Environ. Microbiol.">
        <title>The Geoglobus acetivorans genome: Fe(III) reduction, acetate utilization, autotrophic growth, and degradation of aromatic compounds in a hyperthermophilic archaeon.</title>
        <authorList>
            <person name="Mardanov A.V."/>
            <person name="Slododkina G.B."/>
            <person name="Slobodkin A.I."/>
            <person name="Beletsky A.V."/>
            <person name="Gavrilov S.N."/>
            <person name="Kublanov I.V."/>
            <person name="Bonch-Osmolovskaya E.A."/>
            <person name="Skryabin K.G."/>
            <person name="Ravin N.V."/>
        </authorList>
    </citation>
    <scope>NUCLEOTIDE SEQUENCE [LARGE SCALE GENOMIC DNA]</scope>
    <source>
        <strain evidence="3 4">SBH6</strain>
    </source>
</reference>
<keyword evidence="1" id="KW-1133">Transmembrane helix</keyword>
<feature type="transmembrane region" description="Helical" evidence="1">
    <location>
        <begin position="105"/>
        <end position="138"/>
    </location>
</feature>
<dbReference type="Proteomes" id="UP000030624">
    <property type="component" value="Chromosome"/>
</dbReference>